<dbReference type="Proteomes" id="UP001428341">
    <property type="component" value="Unassembled WGS sequence"/>
</dbReference>
<accession>A0AAP0LTU4</accession>
<gene>
    <name evidence="1" type="ORF">WN944_018501</name>
</gene>
<name>A0AAP0LTU4_9ROSI</name>
<keyword evidence="2" id="KW-1185">Reference proteome</keyword>
<comment type="caution">
    <text evidence="1">The sequence shown here is derived from an EMBL/GenBank/DDBJ whole genome shotgun (WGS) entry which is preliminary data.</text>
</comment>
<evidence type="ECO:0000313" key="2">
    <source>
        <dbReference type="Proteomes" id="UP001428341"/>
    </source>
</evidence>
<dbReference type="AlphaFoldDB" id="A0AAP0LTU4"/>
<reference evidence="1 2" key="1">
    <citation type="submission" date="2024-05" db="EMBL/GenBank/DDBJ databases">
        <title>Haplotype-resolved chromosome-level genome assembly of Huyou (Citrus changshanensis).</title>
        <authorList>
            <person name="Miao C."/>
            <person name="Chen W."/>
            <person name="Wu Y."/>
            <person name="Wang L."/>
            <person name="Zhao S."/>
            <person name="Grierson D."/>
            <person name="Xu C."/>
            <person name="Chen K."/>
        </authorList>
    </citation>
    <scope>NUCLEOTIDE SEQUENCE [LARGE SCALE GENOMIC DNA]</scope>
    <source>
        <strain evidence="1">01-14</strain>
        <tissue evidence="1">Leaf</tissue>
    </source>
</reference>
<evidence type="ECO:0000313" key="1">
    <source>
        <dbReference type="EMBL" id="KAK9187110.1"/>
    </source>
</evidence>
<protein>
    <submittedName>
        <fullName evidence="1">Uncharacterized protein</fullName>
    </submittedName>
</protein>
<proteinExistence type="predicted"/>
<dbReference type="EMBL" id="JBCGBO010000007">
    <property type="protein sequence ID" value="KAK9187110.1"/>
    <property type="molecule type" value="Genomic_DNA"/>
</dbReference>
<sequence length="38" mass="4709">MYSQKKISRQIVSAVEKFLLSIRPFYDFIFRNPFYDFI</sequence>
<organism evidence="1 2">
    <name type="scientific">Citrus x changshan-huyou</name>
    <dbReference type="NCBI Taxonomy" id="2935761"/>
    <lineage>
        <taxon>Eukaryota</taxon>
        <taxon>Viridiplantae</taxon>
        <taxon>Streptophyta</taxon>
        <taxon>Embryophyta</taxon>
        <taxon>Tracheophyta</taxon>
        <taxon>Spermatophyta</taxon>
        <taxon>Magnoliopsida</taxon>
        <taxon>eudicotyledons</taxon>
        <taxon>Gunneridae</taxon>
        <taxon>Pentapetalae</taxon>
        <taxon>rosids</taxon>
        <taxon>malvids</taxon>
        <taxon>Sapindales</taxon>
        <taxon>Rutaceae</taxon>
        <taxon>Aurantioideae</taxon>
        <taxon>Citrus</taxon>
    </lineage>
</organism>